<evidence type="ECO:0000256" key="1">
    <source>
        <dbReference type="ARBA" id="ARBA00000085"/>
    </source>
</evidence>
<dbReference type="PRINTS" id="PR00344">
    <property type="entry name" value="BCTRLSENSOR"/>
</dbReference>
<evidence type="ECO:0000256" key="9">
    <source>
        <dbReference type="ARBA" id="ARBA00022723"/>
    </source>
</evidence>
<sequence>MASSNDAGLTLRARDGLILVVDDTVANLQILADFLVDCGYRVLVAQEGEEALERAALALPDLILLDVMLPDTDGFDVCRRLKQQSATCDIPVVFMTALVEVEHKLMGFAAGGIDYVTKPLQLAEVLARIDTHMRLRWLQKQLEDKNAELQRSHDELECRVAERTAELSEANRCLRLEIEERRQAEERLARNVTALQEAEQNLRELAARQHTAREEERKHIARELHDELGQFLTALRMSVSLLRVRFGQDNPALTEHAKSMTQLVDRNIQVVRNVAASLRPAALDMGIQPALEWLVDEFRRHAGSAATLLVVEDNIVLDDDSQTAIFRIVQESLTNVARHAEASDVTVTLDSDDAYCQVTVQDDGVGFDPGQVGKSSLGLVGMRERVLMVGGAIDIDSARGRGTTVVVRVPLGAPSAHEAQAQPD</sequence>
<dbReference type="Pfam" id="PF00072">
    <property type="entry name" value="Response_reg"/>
    <property type="match status" value="1"/>
</dbReference>
<dbReference type="InterPro" id="IPR001789">
    <property type="entry name" value="Sig_transdc_resp-reg_receiver"/>
</dbReference>
<evidence type="ECO:0000256" key="10">
    <source>
        <dbReference type="ARBA" id="ARBA00022777"/>
    </source>
</evidence>
<feature type="domain" description="Response regulatory" evidence="19">
    <location>
        <begin position="17"/>
        <end position="133"/>
    </location>
</feature>
<dbReference type="EMBL" id="JANUGW010000014">
    <property type="protein sequence ID" value="MCS0583585.1"/>
    <property type="molecule type" value="Genomic_DNA"/>
</dbReference>
<evidence type="ECO:0000259" key="19">
    <source>
        <dbReference type="PROSITE" id="PS50110"/>
    </source>
</evidence>
<keyword evidence="16" id="KW-0597">Phosphoprotein</keyword>
<dbReference type="PROSITE" id="PS50109">
    <property type="entry name" value="HIS_KIN"/>
    <property type="match status" value="1"/>
</dbReference>
<keyword evidence="8" id="KW-0808">Transferase</keyword>
<name>A0ABT1ZUL5_9BURK</name>
<gene>
    <name evidence="20" type="ORF">NX784_18495</name>
</gene>
<evidence type="ECO:0000256" key="12">
    <source>
        <dbReference type="ARBA" id="ARBA00023012"/>
    </source>
</evidence>
<keyword evidence="12" id="KW-0902">Two-component regulatory system</keyword>
<evidence type="ECO:0000256" key="13">
    <source>
        <dbReference type="ARBA" id="ARBA00023014"/>
    </source>
</evidence>
<dbReference type="Pfam" id="PF07730">
    <property type="entry name" value="HisKA_3"/>
    <property type="match status" value="1"/>
</dbReference>
<dbReference type="InterPro" id="IPR036890">
    <property type="entry name" value="HATPase_C_sf"/>
</dbReference>
<dbReference type="Gene3D" id="3.40.50.2300">
    <property type="match status" value="1"/>
</dbReference>
<dbReference type="CDD" id="cd16917">
    <property type="entry name" value="HATPase_UhpB-NarQ-NarX-like"/>
    <property type="match status" value="1"/>
</dbReference>
<evidence type="ECO:0000256" key="7">
    <source>
        <dbReference type="ARBA" id="ARBA00022490"/>
    </source>
</evidence>
<keyword evidence="13" id="KW-0411">Iron-sulfur</keyword>
<evidence type="ECO:0000256" key="16">
    <source>
        <dbReference type="PROSITE-ProRule" id="PRU00169"/>
    </source>
</evidence>
<evidence type="ECO:0000313" key="21">
    <source>
        <dbReference type="Proteomes" id="UP001204151"/>
    </source>
</evidence>
<dbReference type="InterPro" id="IPR003594">
    <property type="entry name" value="HATPase_dom"/>
</dbReference>
<dbReference type="SMART" id="SM00387">
    <property type="entry name" value="HATPase_c"/>
    <property type="match status" value="1"/>
</dbReference>
<evidence type="ECO:0000256" key="4">
    <source>
        <dbReference type="ARBA" id="ARBA00012438"/>
    </source>
</evidence>
<comment type="subcellular location">
    <subcellularLocation>
        <location evidence="3">Cytoplasm</location>
    </subcellularLocation>
</comment>
<comment type="catalytic activity">
    <reaction evidence="1">
        <text>ATP + protein L-histidine = ADP + protein N-phospho-L-histidine.</text>
        <dbReference type="EC" id="2.7.13.3"/>
    </reaction>
</comment>
<dbReference type="SUPFAM" id="SSF55874">
    <property type="entry name" value="ATPase domain of HSP90 chaperone/DNA topoisomerase II/histidine kinase"/>
    <property type="match status" value="1"/>
</dbReference>
<evidence type="ECO:0000259" key="18">
    <source>
        <dbReference type="PROSITE" id="PS50109"/>
    </source>
</evidence>
<dbReference type="Gene3D" id="1.20.5.1930">
    <property type="match status" value="1"/>
</dbReference>
<dbReference type="EC" id="2.7.13.3" evidence="4"/>
<evidence type="ECO:0000256" key="14">
    <source>
        <dbReference type="ARBA" id="ARBA00024827"/>
    </source>
</evidence>
<dbReference type="PANTHER" id="PTHR24421:SF59">
    <property type="entry name" value="OXYGEN SENSOR HISTIDINE KINASE NREB"/>
    <property type="match status" value="1"/>
</dbReference>
<comment type="function">
    <text evidence="14">Member of the two-component regulatory system NreB/NreC involved in the control of dissimilatory nitrate/nitrite reduction in response to oxygen. NreB functions as a direct oxygen sensor histidine kinase which is autophosphorylated, in the absence of oxygen, probably at the conserved histidine residue, and transfers its phosphate group probably to a conserved aspartate residue of NreC. NreB/NreC activates the expression of the nitrate (narGHJI) and nitrite (nir) reductase operons, as well as the putative nitrate transporter gene narT.</text>
</comment>
<keyword evidence="6" id="KW-0004">4Fe-4S</keyword>
<dbReference type="SUPFAM" id="SSF52172">
    <property type="entry name" value="CheY-like"/>
    <property type="match status" value="1"/>
</dbReference>
<dbReference type="InterPro" id="IPR011006">
    <property type="entry name" value="CheY-like_superfamily"/>
</dbReference>
<evidence type="ECO:0000256" key="8">
    <source>
        <dbReference type="ARBA" id="ARBA00022679"/>
    </source>
</evidence>
<dbReference type="RefSeq" id="WP_258818170.1">
    <property type="nucleotide sequence ID" value="NZ_JANUGW010000014.1"/>
</dbReference>
<dbReference type="Pfam" id="PF02518">
    <property type="entry name" value="HATPase_c"/>
    <property type="match status" value="1"/>
</dbReference>
<dbReference type="InterPro" id="IPR005467">
    <property type="entry name" value="His_kinase_dom"/>
</dbReference>
<accession>A0ABT1ZUL5</accession>
<dbReference type="Proteomes" id="UP001204151">
    <property type="component" value="Unassembled WGS sequence"/>
</dbReference>
<dbReference type="CDD" id="cd19920">
    <property type="entry name" value="REC_PA4781-like"/>
    <property type="match status" value="1"/>
</dbReference>
<proteinExistence type="predicted"/>
<keyword evidence="10" id="KW-0418">Kinase</keyword>
<comment type="caution">
    <text evidence="20">The sequence shown here is derived from an EMBL/GenBank/DDBJ whole genome shotgun (WGS) entry which is preliminary data.</text>
</comment>
<dbReference type="InterPro" id="IPR011712">
    <property type="entry name" value="Sig_transdc_His_kin_sub3_dim/P"/>
</dbReference>
<evidence type="ECO:0000256" key="3">
    <source>
        <dbReference type="ARBA" id="ARBA00004496"/>
    </source>
</evidence>
<organism evidence="20 21">
    <name type="scientific">Massilia pinisoli</name>
    <dbReference type="NCBI Taxonomy" id="1772194"/>
    <lineage>
        <taxon>Bacteria</taxon>
        <taxon>Pseudomonadati</taxon>
        <taxon>Pseudomonadota</taxon>
        <taxon>Betaproteobacteria</taxon>
        <taxon>Burkholderiales</taxon>
        <taxon>Oxalobacteraceae</taxon>
        <taxon>Telluria group</taxon>
        <taxon>Massilia</taxon>
    </lineage>
</organism>
<evidence type="ECO:0000313" key="20">
    <source>
        <dbReference type="EMBL" id="MCS0583585.1"/>
    </source>
</evidence>
<dbReference type="SMART" id="SM00448">
    <property type="entry name" value="REC"/>
    <property type="match status" value="1"/>
</dbReference>
<feature type="coiled-coil region" evidence="17">
    <location>
        <begin position="135"/>
        <end position="215"/>
    </location>
</feature>
<dbReference type="PANTHER" id="PTHR24421">
    <property type="entry name" value="NITRATE/NITRITE SENSOR PROTEIN NARX-RELATED"/>
    <property type="match status" value="1"/>
</dbReference>
<protein>
    <recommendedName>
        <fullName evidence="5">Oxygen sensor histidine kinase NreB</fullName>
        <ecNumber evidence="4">2.7.13.3</ecNumber>
    </recommendedName>
    <alternativeName>
        <fullName evidence="15">Nitrogen regulation protein B</fullName>
    </alternativeName>
</protein>
<keyword evidence="17" id="KW-0175">Coiled coil</keyword>
<feature type="modified residue" description="4-aspartylphosphate" evidence="16">
    <location>
        <position position="66"/>
    </location>
</feature>
<keyword evidence="9" id="KW-0479">Metal-binding</keyword>
<keyword evidence="11" id="KW-0408">Iron</keyword>
<keyword evidence="21" id="KW-1185">Reference proteome</keyword>
<evidence type="ECO:0000256" key="17">
    <source>
        <dbReference type="SAM" id="Coils"/>
    </source>
</evidence>
<evidence type="ECO:0000256" key="11">
    <source>
        <dbReference type="ARBA" id="ARBA00023004"/>
    </source>
</evidence>
<feature type="domain" description="Histidine kinase" evidence="18">
    <location>
        <begin position="223"/>
        <end position="413"/>
    </location>
</feature>
<dbReference type="InterPro" id="IPR004358">
    <property type="entry name" value="Sig_transdc_His_kin-like_C"/>
</dbReference>
<keyword evidence="7" id="KW-0963">Cytoplasm</keyword>
<dbReference type="InterPro" id="IPR050482">
    <property type="entry name" value="Sensor_HK_TwoCompSys"/>
</dbReference>
<comment type="cofactor">
    <cofactor evidence="2">
        <name>[4Fe-4S] cluster</name>
        <dbReference type="ChEBI" id="CHEBI:49883"/>
    </cofactor>
</comment>
<evidence type="ECO:0000256" key="2">
    <source>
        <dbReference type="ARBA" id="ARBA00001966"/>
    </source>
</evidence>
<dbReference type="PROSITE" id="PS50110">
    <property type="entry name" value="RESPONSE_REGULATORY"/>
    <property type="match status" value="1"/>
</dbReference>
<evidence type="ECO:0000256" key="5">
    <source>
        <dbReference type="ARBA" id="ARBA00017322"/>
    </source>
</evidence>
<evidence type="ECO:0000256" key="15">
    <source>
        <dbReference type="ARBA" id="ARBA00030800"/>
    </source>
</evidence>
<reference evidence="20 21" key="1">
    <citation type="submission" date="2022-08" db="EMBL/GenBank/DDBJ databases">
        <title>Reclassification of Massilia species as members of the genera Telluria, Duganella, Pseudoduganella, Mokoshia gen. nov. and Zemynaea gen. nov. using orthogonal and non-orthogonal genome-based approaches.</title>
        <authorList>
            <person name="Bowman J.P."/>
        </authorList>
    </citation>
    <scope>NUCLEOTIDE SEQUENCE [LARGE SCALE GENOMIC DNA]</scope>
    <source>
        <strain evidence="20 21">JCM 31316</strain>
    </source>
</reference>
<dbReference type="Gene3D" id="3.30.565.10">
    <property type="entry name" value="Histidine kinase-like ATPase, C-terminal domain"/>
    <property type="match status" value="1"/>
</dbReference>
<evidence type="ECO:0000256" key="6">
    <source>
        <dbReference type="ARBA" id="ARBA00022485"/>
    </source>
</evidence>